<dbReference type="SMART" id="SM00448">
    <property type="entry name" value="REC"/>
    <property type="match status" value="1"/>
</dbReference>
<feature type="domain" description="OmpR/PhoB-type" evidence="9">
    <location>
        <begin position="132"/>
        <end position="231"/>
    </location>
</feature>
<dbReference type="InterPro" id="IPR039420">
    <property type="entry name" value="WalR-like"/>
</dbReference>
<dbReference type="PANTHER" id="PTHR48111:SF1">
    <property type="entry name" value="TWO-COMPONENT RESPONSE REGULATOR ORR33"/>
    <property type="match status" value="1"/>
</dbReference>
<evidence type="ECO:0000259" key="9">
    <source>
        <dbReference type="PROSITE" id="PS51755"/>
    </source>
</evidence>
<evidence type="ECO:0000256" key="1">
    <source>
        <dbReference type="ARBA" id="ARBA00022553"/>
    </source>
</evidence>
<protein>
    <recommendedName>
        <fullName evidence="12">DNA-binding response regulator</fullName>
    </recommendedName>
</protein>
<dbReference type="Gene3D" id="1.10.10.10">
    <property type="entry name" value="Winged helix-like DNA-binding domain superfamily/Winged helix DNA-binding domain"/>
    <property type="match status" value="1"/>
</dbReference>
<keyword evidence="5" id="KW-0804">Transcription</keyword>
<dbReference type="InterPro" id="IPR011006">
    <property type="entry name" value="CheY-like_superfamily"/>
</dbReference>
<comment type="caution">
    <text evidence="10">The sequence shown here is derived from an EMBL/GenBank/DDBJ whole genome shotgun (WGS) entry which is preliminary data.</text>
</comment>
<feature type="domain" description="Response regulatory" evidence="8">
    <location>
        <begin position="5"/>
        <end position="118"/>
    </location>
</feature>
<dbReference type="InterPro" id="IPR016032">
    <property type="entry name" value="Sig_transdc_resp-reg_C-effctor"/>
</dbReference>
<gene>
    <name evidence="10" type="ORF">SD70_02725</name>
</gene>
<evidence type="ECO:0000256" key="5">
    <source>
        <dbReference type="ARBA" id="ARBA00023163"/>
    </source>
</evidence>
<evidence type="ECO:0008006" key="12">
    <source>
        <dbReference type="Google" id="ProtNLM"/>
    </source>
</evidence>
<dbReference type="RefSeq" id="WP_041045427.1">
    <property type="nucleotide sequence ID" value="NZ_JXAK01000003.1"/>
</dbReference>
<name>A0ABR5AMF1_9BACL</name>
<reference evidence="10 11" key="1">
    <citation type="submission" date="2014-12" db="EMBL/GenBank/DDBJ databases">
        <title>Draft genome sequence of Paenibacillus kamchatkensis strain B-2647.</title>
        <authorList>
            <person name="Karlyshev A.V."/>
            <person name="Kudryashova E.B."/>
        </authorList>
    </citation>
    <scope>NUCLEOTIDE SEQUENCE [LARGE SCALE GENOMIC DNA]</scope>
    <source>
        <strain evidence="10 11">VKM B-2647</strain>
    </source>
</reference>
<accession>A0ABR5AMF1</accession>
<evidence type="ECO:0000256" key="6">
    <source>
        <dbReference type="PROSITE-ProRule" id="PRU00169"/>
    </source>
</evidence>
<evidence type="ECO:0000313" key="10">
    <source>
        <dbReference type="EMBL" id="KIL42112.1"/>
    </source>
</evidence>
<organism evidence="10 11">
    <name type="scientific">Gordoniibacillus kamchatkensis</name>
    <dbReference type="NCBI Taxonomy" id="1590651"/>
    <lineage>
        <taxon>Bacteria</taxon>
        <taxon>Bacillati</taxon>
        <taxon>Bacillota</taxon>
        <taxon>Bacilli</taxon>
        <taxon>Bacillales</taxon>
        <taxon>Paenibacillaceae</taxon>
        <taxon>Gordoniibacillus</taxon>
    </lineage>
</organism>
<dbReference type="SUPFAM" id="SSF46894">
    <property type="entry name" value="C-terminal effector domain of the bipartite response regulators"/>
    <property type="match status" value="1"/>
</dbReference>
<evidence type="ECO:0000256" key="4">
    <source>
        <dbReference type="ARBA" id="ARBA00023125"/>
    </source>
</evidence>
<keyword evidence="4 7" id="KW-0238">DNA-binding</keyword>
<evidence type="ECO:0000256" key="7">
    <source>
        <dbReference type="PROSITE-ProRule" id="PRU01091"/>
    </source>
</evidence>
<dbReference type="Gene3D" id="3.40.50.2300">
    <property type="match status" value="1"/>
</dbReference>
<dbReference type="Pfam" id="PF00072">
    <property type="entry name" value="Response_reg"/>
    <property type="match status" value="1"/>
</dbReference>
<proteinExistence type="predicted"/>
<dbReference type="Gene3D" id="6.10.250.690">
    <property type="match status" value="1"/>
</dbReference>
<dbReference type="InterPro" id="IPR036388">
    <property type="entry name" value="WH-like_DNA-bd_sf"/>
</dbReference>
<keyword evidence="3" id="KW-0805">Transcription regulation</keyword>
<dbReference type="PROSITE" id="PS51755">
    <property type="entry name" value="OMPR_PHOB"/>
    <property type="match status" value="1"/>
</dbReference>
<dbReference type="Pfam" id="PF00486">
    <property type="entry name" value="Trans_reg_C"/>
    <property type="match status" value="1"/>
</dbReference>
<keyword evidence="2" id="KW-0902">Two-component regulatory system</keyword>
<dbReference type="EMBL" id="JXAK01000003">
    <property type="protein sequence ID" value="KIL42112.1"/>
    <property type="molecule type" value="Genomic_DNA"/>
</dbReference>
<dbReference type="SMART" id="SM00862">
    <property type="entry name" value="Trans_reg_C"/>
    <property type="match status" value="1"/>
</dbReference>
<dbReference type="InterPro" id="IPR001789">
    <property type="entry name" value="Sig_transdc_resp-reg_receiver"/>
</dbReference>
<feature type="modified residue" description="4-aspartylphosphate" evidence="6">
    <location>
        <position position="54"/>
    </location>
</feature>
<evidence type="ECO:0000259" key="8">
    <source>
        <dbReference type="PROSITE" id="PS50110"/>
    </source>
</evidence>
<keyword evidence="11" id="KW-1185">Reference proteome</keyword>
<dbReference type="PANTHER" id="PTHR48111">
    <property type="entry name" value="REGULATOR OF RPOS"/>
    <property type="match status" value="1"/>
</dbReference>
<dbReference type="Proteomes" id="UP000031967">
    <property type="component" value="Unassembled WGS sequence"/>
</dbReference>
<keyword evidence="1 6" id="KW-0597">Phosphoprotein</keyword>
<dbReference type="SUPFAM" id="SSF52172">
    <property type="entry name" value="CheY-like"/>
    <property type="match status" value="1"/>
</dbReference>
<dbReference type="InterPro" id="IPR001867">
    <property type="entry name" value="OmpR/PhoB-type_DNA-bd"/>
</dbReference>
<sequence>MAGDKILVVDDDDEIRNLIAIYLNREGFEVIAAANGNHIRELCLEHEPQLIMLDLLLPGDNGYELCRTVRSISDAPVLFVSCKDEETDKVIALALGGDDYITKPFSPGELVARVKAHLRRYRKQEQSLAAQVPTLRFKGLEIDVIARKVKVSGKTAPLSSTEFELLYALAKQPDRVYSPDQLFRHIWGVDAAGDVRTLQVHMSNLRKKVESDPRNPKYIITLRGMGYKFNGLACDETVADARRR</sequence>
<evidence type="ECO:0000256" key="3">
    <source>
        <dbReference type="ARBA" id="ARBA00023015"/>
    </source>
</evidence>
<dbReference type="PROSITE" id="PS50110">
    <property type="entry name" value="RESPONSE_REGULATORY"/>
    <property type="match status" value="1"/>
</dbReference>
<feature type="DNA-binding region" description="OmpR/PhoB-type" evidence="7">
    <location>
        <begin position="132"/>
        <end position="231"/>
    </location>
</feature>
<evidence type="ECO:0000256" key="2">
    <source>
        <dbReference type="ARBA" id="ARBA00023012"/>
    </source>
</evidence>
<evidence type="ECO:0000313" key="11">
    <source>
        <dbReference type="Proteomes" id="UP000031967"/>
    </source>
</evidence>
<dbReference type="CDD" id="cd00383">
    <property type="entry name" value="trans_reg_C"/>
    <property type="match status" value="1"/>
</dbReference>